<dbReference type="PANTHER" id="PTHR43630:SF2">
    <property type="entry name" value="GLYCOSYLTRANSFERASE"/>
    <property type="match status" value="1"/>
</dbReference>
<protein>
    <submittedName>
        <fullName evidence="2">Glycosyltransferase</fullName>
        <ecNumber evidence="2">2.4.-.-</ecNumber>
    </submittedName>
</protein>
<dbReference type="PANTHER" id="PTHR43630">
    <property type="entry name" value="POLY-BETA-1,6-N-ACETYL-D-GLUCOSAMINE SYNTHASE"/>
    <property type="match status" value="1"/>
</dbReference>
<name>A0ABU5Z2X3_9MYCO</name>
<keyword evidence="2" id="KW-0328">Glycosyltransferase</keyword>
<dbReference type="Pfam" id="PF13432">
    <property type="entry name" value="TPR_16"/>
    <property type="match status" value="1"/>
</dbReference>
<dbReference type="EMBL" id="JAYJJQ010000035">
    <property type="protein sequence ID" value="MEB3071762.1"/>
    <property type="molecule type" value="Genomic_DNA"/>
</dbReference>
<keyword evidence="3" id="KW-1185">Reference proteome</keyword>
<dbReference type="GO" id="GO:0016757">
    <property type="term" value="F:glycosyltransferase activity"/>
    <property type="evidence" value="ECO:0007669"/>
    <property type="project" value="UniProtKB-KW"/>
</dbReference>
<comment type="caution">
    <text evidence="2">The sequence shown here is derived from an EMBL/GenBank/DDBJ whole genome shotgun (WGS) entry which is preliminary data.</text>
</comment>
<organism evidence="2 3">
    <name type="scientific">[Mycobacterium] vasticus</name>
    <dbReference type="NCBI Taxonomy" id="2875777"/>
    <lineage>
        <taxon>Bacteria</taxon>
        <taxon>Bacillati</taxon>
        <taxon>Actinomycetota</taxon>
        <taxon>Actinomycetes</taxon>
        <taxon>Mycobacteriales</taxon>
        <taxon>Mycobacteriaceae</taxon>
        <taxon>Mycolicibacter</taxon>
    </lineage>
</organism>
<dbReference type="Gene3D" id="3.90.550.10">
    <property type="entry name" value="Spore Coat Polysaccharide Biosynthesis Protein SpsA, Chain A"/>
    <property type="match status" value="1"/>
</dbReference>
<dbReference type="SUPFAM" id="SSF53448">
    <property type="entry name" value="Nucleotide-diphospho-sugar transferases"/>
    <property type="match status" value="1"/>
</dbReference>
<accession>A0ABU5Z2X3</accession>
<dbReference type="InterPro" id="IPR029044">
    <property type="entry name" value="Nucleotide-diphossugar_trans"/>
</dbReference>
<reference evidence="2 3" key="1">
    <citation type="submission" date="2023-12" db="EMBL/GenBank/DDBJ databases">
        <title>Description of new species of Mycobacterium terrae complex isolated from sewage at the Sao Paulo Zoological Park Foundation in Brazil.</title>
        <authorList>
            <person name="Romagnoli C.L."/>
            <person name="Conceicao E.C."/>
            <person name="Machado E."/>
            <person name="Barreto L.B.P.F."/>
            <person name="Sharma A."/>
            <person name="Silva N.M."/>
            <person name="Marques L.E."/>
            <person name="Juliana M.A."/>
            <person name="Lourenco M.C.S."/>
            <person name="Digiampietri L.A."/>
            <person name="Suffys P.N."/>
            <person name="Viana-Niero C."/>
        </authorList>
    </citation>
    <scope>NUCLEOTIDE SEQUENCE [LARGE SCALE GENOMIC DNA]</scope>
    <source>
        <strain evidence="2 3">MYC017</strain>
    </source>
</reference>
<feature type="domain" description="Glycosyltransferase 2-like" evidence="1">
    <location>
        <begin position="1"/>
        <end position="90"/>
    </location>
</feature>
<dbReference type="Gene3D" id="1.25.40.10">
    <property type="entry name" value="Tetratricopeptide repeat domain"/>
    <property type="match status" value="1"/>
</dbReference>
<dbReference type="InterPro" id="IPR001173">
    <property type="entry name" value="Glyco_trans_2-like"/>
</dbReference>
<gene>
    <name evidence="2" type="ORF">K5L39_21530</name>
</gene>
<sequence length="573" mass="64401">MIVRNEAHVVREVLDSVAPYISTWVIVDTGSDDGTQELITSHMAELGIPGVLHERPWVNFGHNRTEAVALAQGYADYIWVNDADDVLSGTPAFSHLTDEIYRMRHGRRGGHIYWYPVLFRDGLQIRYEGVTHEYVDAPSSWVTGNLGGDHLIEDRHTSFRNISGEKFTQDRDLLLNEVERNPENVRATFYLARSYFDLGDYDNARKWFARRVELGGWVEEIYYSMLQIAQAMARSDMPWPDVQDAYLRAWAFRPNRGEALVEIARKYRLEEQYRLGHLFAECAAQIPLPEDDILFVDASLHLWRARDEQAICASQLGDHSEAMTLCRELIAVPDVPDEQRQRIAKNRDFSVPALLETASAYSGERVRQLATRAGDVTVSLIAGPDRLATEQSLNSFLSCCLDLNRIRQFLVLPAGISAADRAVLAGRYPFIEFIEPAAGEGITERGRLSGQIHGRLWLHLGAGWRFFAPERYLSRLAAVLDAEPGVMQVGINLADATDRLWKCAPEDAVRRTPDGGRYALGDAITAGPAMFDMDRLNGIDVDDPDPIARLRHQVGRGGLQTATLDEVLCIARP</sequence>
<evidence type="ECO:0000313" key="3">
    <source>
        <dbReference type="Proteomes" id="UP001299283"/>
    </source>
</evidence>
<evidence type="ECO:0000313" key="2">
    <source>
        <dbReference type="EMBL" id="MEB3071762.1"/>
    </source>
</evidence>
<keyword evidence="2" id="KW-0808">Transferase</keyword>
<dbReference type="InterPro" id="IPR011990">
    <property type="entry name" value="TPR-like_helical_dom_sf"/>
</dbReference>
<dbReference type="EC" id="2.4.-.-" evidence="2"/>
<dbReference type="Proteomes" id="UP001299283">
    <property type="component" value="Unassembled WGS sequence"/>
</dbReference>
<proteinExistence type="predicted"/>
<evidence type="ECO:0000259" key="1">
    <source>
        <dbReference type="Pfam" id="PF00535"/>
    </source>
</evidence>
<dbReference type="Pfam" id="PF00535">
    <property type="entry name" value="Glycos_transf_2"/>
    <property type="match status" value="1"/>
</dbReference>
<dbReference type="SUPFAM" id="SSF48452">
    <property type="entry name" value="TPR-like"/>
    <property type="match status" value="1"/>
</dbReference>